<evidence type="ECO:0000313" key="3">
    <source>
        <dbReference type="EMBL" id="KAF9472521.1"/>
    </source>
</evidence>
<name>A0A9P6CMP7_9AGAR</name>
<reference evidence="3" key="1">
    <citation type="submission" date="2020-11" db="EMBL/GenBank/DDBJ databases">
        <authorList>
            <consortium name="DOE Joint Genome Institute"/>
            <person name="Ahrendt S."/>
            <person name="Riley R."/>
            <person name="Andreopoulos W."/>
            <person name="Labutti K."/>
            <person name="Pangilinan J."/>
            <person name="Ruiz-Duenas F.J."/>
            <person name="Barrasa J.M."/>
            <person name="Sanchez-Garcia M."/>
            <person name="Camarero S."/>
            <person name="Miyauchi S."/>
            <person name="Serrano A."/>
            <person name="Linde D."/>
            <person name="Babiker R."/>
            <person name="Drula E."/>
            <person name="Ayuso-Fernandez I."/>
            <person name="Pacheco R."/>
            <person name="Padilla G."/>
            <person name="Ferreira P."/>
            <person name="Barriuso J."/>
            <person name="Kellner H."/>
            <person name="Castanera R."/>
            <person name="Alfaro M."/>
            <person name="Ramirez L."/>
            <person name="Pisabarro A.G."/>
            <person name="Kuo A."/>
            <person name="Tritt A."/>
            <person name="Lipzen A."/>
            <person name="He G."/>
            <person name="Yan M."/>
            <person name="Ng V."/>
            <person name="Cullen D."/>
            <person name="Martin F."/>
            <person name="Rosso M.-N."/>
            <person name="Henrissat B."/>
            <person name="Hibbett D."/>
            <person name="Martinez A.T."/>
            <person name="Grigoriev I.V."/>
        </authorList>
    </citation>
    <scope>NUCLEOTIDE SEQUENCE</scope>
    <source>
        <strain evidence="3">CIRM-BRFM 674</strain>
    </source>
</reference>
<evidence type="ECO:0000313" key="4">
    <source>
        <dbReference type="Proteomes" id="UP000807469"/>
    </source>
</evidence>
<protein>
    <recommendedName>
        <fullName evidence="5">CxC5 like cysteine cluster associated with KDZ domain-containing protein</fullName>
    </recommendedName>
</protein>
<comment type="caution">
    <text evidence="3">The sequence shown here is derived from an EMBL/GenBank/DDBJ whole genome shotgun (WGS) entry which is preliminary data.</text>
</comment>
<gene>
    <name evidence="3" type="ORF">BDN70DRAFT_909125</name>
</gene>
<dbReference type="InterPro" id="IPR041539">
    <property type="entry name" value="CxC5"/>
</dbReference>
<feature type="domain" description="CxC5 like cysteine cluster associated with KDZ" evidence="1">
    <location>
        <begin position="84"/>
        <end position="193"/>
    </location>
</feature>
<feature type="domain" description="CxC6 like cysteine cluster associated with KDZ" evidence="2">
    <location>
        <begin position="292"/>
        <end position="356"/>
    </location>
</feature>
<dbReference type="OrthoDB" id="3055037at2759"/>
<dbReference type="Pfam" id="PF18721">
    <property type="entry name" value="CxC6"/>
    <property type="match status" value="1"/>
</dbReference>
<accession>A0A9P6CMP7</accession>
<sequence>MVNGGVTMTCIHQLLSMQAGLSNILKMEDTMHFVRLSASLKQHIIHIQKPSYNETILPDALPVEINEFLGNALNLDPECINGSMCALYPPITQCNNPLCTSEDRLLKATATAGRRIILFTLEDSACATHYFKLQCATCETTYHNNYSVYKHEQTYYPTPHQFISRDVVQLFLNLMLLLWTFASNSVAIYNKSLVKPEYQPSDWGFSFELHSKHIWSGVSHLAILEYYEQEAQIFVVPHGEDQKDCLIKSITVCNKLFKEKGQLEWSHYCEKCICFFKDENGRPEYMVRAVISNGITIRHLCCNVAHCTEDLEHKYKQFCPGHEYLLDLCSIEDCFNPIISGTMVCSNPNHQALWHKYQSRNAPDKGLETIELTCPQKSAARNRQLRACFGQRQMHSIQIKAYSCGIVAAQNQFFGSETVLQTVAMLKQVFCEPGSMPQFFIYNNCCSVYNYLQGCNDPLFNTLGCPVDLGGYHAIFREMTAYQFNFLLDKLIMRKN</sequence>
<proteinExistence type="predicted"/>
<evidence type="ECO:0000259" key="1">
    <source>
        <dbReference type="Pfam" id="PF18718"/>
    </source>
</evidence>
<dbReference type="EMBL" id="MU155526">
    <property type="protein sequence ID" value="KAF9472521.1"/>
    <property type="molecule type" value="Genomic_DNA"/>
</dbReference>
<organism evidence="3 4">
    <name type="scientific">Pholiota conissans</name>
    <dbReference type="NCBI Taxonomy" id="109636"/>
    <lineage>
        <taxon>Eukaryota</taxon>
        <taxon>Fungi</taxon>
        <taxon>Dikarya</taxon>
        <taxon>Basidiomycota</taxon>
        <taxon>Agaricomycotina</taxon>
        <taxon>Agaricomycetes</taxon>
        <taxon>Agaricomycetidae</taxon>
        <taxon>Agaricales</taxon>
        <taxon>Agaricineae</taxon>
        <taxon>Strophariaceae</taxon>
        <taxon>Pholiota</taxon>
    </lineage>
</organism>
<keyword evidence="4" id="KW-1185">Reference proteome</keyword>
<dbReference type="Pfam" id="PF18718">
    <property type="entry name" value="CxC5"/>
    <property type="match status" value="1"/>
</dbReference>
<dbReference type="InterPro" id="IPR040898">
    <property type="entry name" value="CxC6"/>
</dbReference>
<dbReference type="Proteomes" id="UP000807469">
    <property type="component" value="Unassembled WGS sequence"/>
</dbReference>
<evidence type="ECO:0008006" key="5">
    <source>
        <dbReference type="Google" id="ProtNLM"/>
    </source>
</evidence>
<dbReference type="AlphaFoldDB" id="A0A9P6CMP7"/>
<evidence type="ECO:0000259" key="2">
    <source>
        <dbReference type="Pfam" id="PF18721"/>
    </source>
</evidence>